<dbReference type="InterPro" id="IPR036894">
    <property type="entry name" value="YbaB-like_sf"/>
</dbReference>
<dbReference type="Pfam" id="PF02575">
    <property type="entry name" value="YbaB_DNA_bd"/>
    <property type="match status" value="1"/>
</dbReference>
<comment type="function">
    <text evidence="2">Binds to DNA and alters its conformation. May be involved in regulation of gene expression, nucleoid organization and DNA protection.</text>
</comment>
<keyword evidence="1 2" id="KW-0238">DNA-binding</keyword>
<dbReference type="GO" id="GO:0043590">
    <property type="term" value="C:bacterial nucleoid"/>
    <property type="evidence" value="ECO:0007669"/>
    <property type="project" value="UniProtKB-UniRule"/>
</dbReference>
<dbReference type="PIRSF" id="PIRSF004555">
    <property type="entry name" value="UCP004555"/>
    <property type="match status" value="1"/>
</dbReference>
<dbReference type="NCBIfam" id="TIGR00103">
    <property type="entry name" value="DNA_YbaB_EbfC"/>
    <property type="match status" value="1"/>
</dbReference>
<comment type="subunit">
    <text evidence="2">Homodimer.</text>
</comment>
<comment type="subcellular location">
    <subcellularLocation>
        <location evidence="2">Cytoplasm</location>
        <location evidence="2">Nucleoid</location>
    </subcellularLocation>
</comment>
<evidence type="ECO:0000256" key="2">
    <source>
        <dbReference type="HAMAP-Rule" id="MF_00274"/>
    </source>
</evidence>
<dbReference type="EMBL" id="SSHH01000001">
    <property type="protein sequence ID" value="TIX51927.1"/>
    <property type="molecule type" value="Genomic_DNA"/>
</dbReference>
<dbReference type="InterPro" id="IPR004401">
    <property type="entry name" value="YbaB/EbfC"/>
</dbReference>
<comment type="caution">
    <text evidence="4">The sequence shown here is derived from an EMBL/GenBank/DDBJ whole genome shotgun (WGS) entry which is preliminary data.</text>
</comment>
<dbReference type="Gene3D" id="3.30.1310.10">
    <property type="entry name" value="Nucleoid-associated protein YbaB-like domain"/>
    <property type="match status" value="1"/>
</dbReference>
<proteinExistence type="inferred from homology"/>
<accession>A0A4V4U8Z1</accession>
<evidence type="ECO:0000256" key="1">
    <source>
        <dbReference type="ARBA" id="ARBA00023125"/>
    </source>
</evidence>
<dbReference type="SUPFAM" id="SSF82607">
    <property type="entry name" value="YbaB-like"/>
    <property type="match status" value="1"/>
</dbReference>
<comment type="similarity">
    <text evidence="2">Belongs to the YbaB/EbfC family.</text>
</comment>
<dbReference type="HAMAP" id="MF_00274">
    <property type="entry name" value="DNA_YbaB_EbfC"/>
    <property type="match status" value="1"/>
</dbReference>
<dbReference type="OrthoDB" id="9803080at2"/>
<dbReference type="PANTHER" id="PTHR33449">
    <property type="entry name" value="NUCLEOID-ASSOCIATED PROTEIN YBAB"/>
    <property type="match status" value="1"/>
</dbReference>
<evidence type="ECO:0000313" key="4">
    <source>
        <dbReference type="EMBL" id="TIX51927.1"/>
    </source>
</evidence>
<protein>
    <recommendedName>
        <fullName evidence="2">Nucleoid-associated protein E5222_05680</fullName>
    </recommendedName>
</protein>
<dbReference type="RefSeq" id="WP_136692714.1">
    <property type="nucleotide sequence ID" value="NZ_SSHH01000001.1"/>
</dbReference>
<dbReference type="GO" id="GO:0003677">
    <property type="term" value="F:DNA binding"/>
    <property type="evidence" value="ECO:0007669"/>
    <property type="project" value="UniProtKB-UniRule"/>
</dbReference>
<name>A0A4V4U8Z1_9SPHN</name>
<reference evidence="4 5" key="1">
    <citation type="submission" date="2019-04" db="EMBL/GenBank/DDBJ databases">
        <title>Altererythrobacter aquimixticola sp. nov., isolated from sediment of junction between the ocean and a freshwater spring.</title>
        <authorList>
            <person name="Yoon J.-H."/>
        </authorList>
    </citation>
    <scope>NUCLEOTIDE SEQUENCE [LARGE SCALE GENOMIC DNA]</scope>
    <source>
        <strain evidence="4 5">SSKS-13</strain>
    </source>
</reference>
<keyword evidence="2" id="KW-0963">Cytoplasm</keyword>
<keyword evidence="5" id="KW-1185">Reference proteome</keyword>
<dbReference type="Proteomes" id="UP000309389">
    <property type="component" value="Unassembled WGS sequence"/>
</dbReference>
<dbReference type="GO" id="GO:0005829">
    <property type="term" value="C:cytosol"/>
    <property type="evidence" value="ECO:0007669"/>
    <property type="project" value="TreeGrafter"/>
</dbReference>
<organism evidence="4 5">
    <name type="scientific">Alteraurantiacibacter aquimixticola</name>
    <dbReference type="NCBI Taxonomy" id="2489173"/>
    <lineage>
        <taxon>Bacteria</taxon>
        <taxon>Pseudomonadati</taxon>
        <taxon>Pseudomonadota</taxon>
        <taxon>Alphaproteobacteria</taxon>
        <taxon>Sphingomonadales</taxon>
        <taxon>Erythrobacteraceae</taxon>
        <taxon>Alteraurantiacibacter</taxon>
    </lineage>
</organism>
<dbReference type="AlphaFoldDB" id="A0A4V4U8Z1"/>
<evidence type="ECO:0000313" key="5">
    <source>
        <dbReference type="Proteomes" id="UP000309389"/>
    </source>
</evidence>
<gene>
    <name evidence="4" type="ORF">E5222_05680</name>
</gene>
<dbReference type="PANTHER" id="PTHR33449:SF1">
    <property type="entry name" value="NUCLEOID-ASSOCIATED PROTEIN YBAB"/>
    <property type="match status" value="1"/>
</dbReference>
<feature type="region of interest" description="Disordered" evidence="3">
    <location>
        <begin position="1"/>
        <end position="22"/>
    </location>
</feature>
<evidence type="ECO:0000256" key="3">
    <source>
        <dbReference type="SAM" id="MobiDB-lite"/>
    </source>
</evidence>
<sequence length="113" mass="12106">MESMEEMLKAAQEAAQNIQKQMSDAQVKLDSIEVEGSSGGGLVKIRATAKGRILGVNIDDSLMVPEEKQILEDLVTAAFNDARDKADRAANEQMKEIQGSMGLPPGFNLPGMG</sequence>